<evidence type="ECO:0000256" key="1">
    <source>
        <dbReference type="ARBA" id="ARBA00004370"/>
    </source>
</evidence>
<organism evidence="5 6">
    <name type="scientific">Streptomyces pyxinae</name>
    <dbReference type="NCBI Taxonomy" id="2970734"/>
    <lineage>
        <taxon>Bacteria</taxon>
        <taxon>Bacillati</taxon>
        <taxon>Actinomycetota</taxon>
        <taxon>Actinomycetes</taxon>
        <taxon>Kitasatosporales</taxon>
        <taxon>Streptomycetaceae</taxon>
        <taxon>Streptomyces</taxon>
    </lineage>
</organism>
<evidence type="ECO:0000313" key="6">
    <source>
        <dbReference type="Proteomes" id="UP001431313"/>
    </source>
</evidence>
<feature type="region of interest" description="Disordered" evidence="3">
    <location>
        <begin position="1"/>
        <end position="59"/>
    </location>
</feature>
<evidence type="ECO:0008006" key="7">
    <source>
        <dbReference type="Google" id="ProtNLM"/>
    </source>
</evidence>
<gene>
    <name evidence="5" type="ORF">NX801_08675</name>
</gene>
<comment type="caution">
    <text evidence="5">The sequence shown here is derived from an EMBL/GenBank/DDBJ whole genome shotgun (WGS) entry which is preliminary data.</text>
</comment>
<keyword evidence="4" id="KW-1133">Transmembrane helix</keyword>
<keyword evidence="6" id="KW-1185">Reference proteome</keyword>
<comment type="subcellular location">
    <subcellularLocation>
        <location evidence="1">Membrane</location>
    </subcellularLocation>
</comment>
<dbReference type="Proteomes" id="UP001431313">
    <property type="component" value="Unassembled WGS sequence"/>
</dbReference>
<evidence type="ECO:0000313" key="5">
    <source>
        <dbReference type="EMBL" id="MCS0635736.1"/>
    </source>
</evidence>
<keyword evidence="4" id="KW-0812">Transmembrane</keyword>
<keyword evidence="2 4" id="KW-0472">Membrane</keyword>
<dbReference type="EMBL" id="JANUGQ010000005">
    <property type="protein sequence ID" value="MCS0635736.1"/>
    <property type="molecule type" value="Genomic_DNA"/>
</dbReference>
<protein>
    <recommendedName>
        <fullName evidence="7">Integral membrane protein</fullName>
    </recommendedName>
</protein>
<dbReference type="RefSeq" id="WP_258786620.1">
    <property type="nucleotide sequence ID" value="NZ_JANUGQ010000005.1"/>
</dbReference>
<dbReference type="PANTHER" id="PTHR37042">
    <property type="entry name" value="OUTER MEMBRANE PROTEIN RV1973"/>
    <property type="match status" value="1"/>
</dbReference>
<feature type="transmembrane region" description="Helical" evidence="4">
    <location>
        <begin position="62"/>
        <end position="83"/>
    </location>
</feature>
<proteinExistence type="predicted"/>
<name>A0ABT2CEE7_9ACTN</name>
<reference evidence="5" key="1">
    <citation type="submission" date="2022-08" db="EMBL/GenBank/DDBJ databases">
        <authorList>
            <person name="Somphong A."/>
            <person name="Phongsopitanun W."/>
        </authorList>
    </citation>
    <scope>NUCLEOTIDE SEQUENCE</scope>
    <source>
        <strain evidence="5">LP05-1</strain>
    </source>
</reference>
<evidence type="ECO:0000256" key="3">
    <source>
        <dbReference type="SAM" id="MobiDB-lite"/>
    </source>
</evidence>
<evidence type="ECO:0000256" key="4">
    <source>
        <dbReference type="SAM" id="Phobius"/>
    </source>
</evidence>
<feature type="compositionally biased region" description="Low complexity" evidence="3">
    <location>
        <begin position="31"/>
        <end position="54"/>
    </location>
</feature>
<sequence>MPTARHLVNRRRRIDRLDGRPVSRSPDATAHRPSARAATPTRSRADRTAASPTAKSSGRGGWWAPGLTAVVVLLAGLGGYACLRTRALDDQPVRHNTALTDTAATSRVKGLVDTAVRDLFSYRYTDPDRTRAAARDRLTGAAVRQYAALMEQVHAQGPAQRLVLTTTVTDSGVEVLDGGRARLLVFADQVSTRTGKDGGDTVAAAMFAVDAVRQGSTWRIAGIDTFRRAQDTGPPQEQPQTPQSP</sequence>
<evidence type="ECO:0000256" key="2">
    <source>
        <dbReference type="ARBA" id="ARBA00023136"/>
    </source>
</evidence>
<dbReference type="PANTHER" id="PTHR37042:SF4">
    <property type="entry name" value="OUTER MEMBRANE PROTEIN RV1973"/>
    <property type="match status" value="1"/>
</dbReference>
<accession>A0ABT2CEE7</accession>